<name>A0A0L0F3D7_9EUKA</name>
<evidence type="ECO:0000259" key="3">
    <source>
        <dbReference type="PROSITE" id="PS50011"/>
    </source>
</evidence>
<dbReference type="GO" id="GO:0005737">
    <property type="term" value="C:cytoplasm"/>
    <property type="evidence" value="ECO:0007669"/>
    <property type="project" value="TreeGrafter"/>
</dbReference>
<reference evidence="4 5" key="1">
    <citation type="submission" date="2011-02" db="EMBL/GenBank/DDBJ databases">
        <title>The Genome Sequence of Sphaeroforma arctica JP610.</title>
        <authorList>
            <consortium name="The Broad Institute Genome Sequencing Platform"/>
            <person name="Russ C."/>
            <person name="Cuomo C."/>
            <person name="Young S.K."/>
            <person name="Zeng Q."/>
            <person name="Gargeya S."/>
            <person name="Alvarado L."/>
            <person name="Berlin A."/>
            <person name="Chapman S.B."/>
            <person name="Chen Z."/>
            <person name="Freedman E."/>
            <person name="Gellesch M."/>
            <person name="Goldberg J."/>
            <person name="Griggs A."/>
            <person name="Gujja S."/>
            <person name="Heilman E."/>
            <person name="Heiman D."/>
            <person name="Howarth C."/>
            <person name="Mehta T."/>
            <person name="Neiman D."/>
            <person name="Pearson M."/>
            <person name="Roberts A."/>
            <person name="Saif S."/>
            <person name="Shea T."/>
            <person name="Shenoy N."/>
            <person name="Sisk P."/>
            <person name="Stolte C."/>
            <person name="Sykes S."/>
            <person name="White J."/>
            <person name="Yandava C."/>
            <person name="Burger G."/>
            <person name="Gray M.W."/>
            <person name="Holland P.W.H."/>
            <person name="King N."/>
            <person name="Lang F.B.F."/>
            <person name="Roger A.J."/>
            <person name="Ruiz-Trillo I."/>
            <person name="Haas B."/>
            <person name="Nusbaum C."/>
            <person name="Birren B."/>
        </authorList>
    </citation>
    <scope>NUCLEOTIDE SEQUENCE [LARGE SCALE GENOMIC DNA]</scope>
    <source>
        <strain evidence="4 5">JP610</strain>
    </source>
</reference>
<feature type="non-terminal residue" evidence="4">
    <location>
        <position position="1"/>
    </location>
</feature>
<dbReference type="PANTHER" id="PTHR24346">
    <property type="entry name" value="MAP/MICROTUBULE AFFINITY-REGULATING KINASE"/>
    <property type="match status" value="1"/>
</dbReference>
<dbReference type="AlphaFoldDB" id="A0A0L0F3D7"/>
<dbReference type="STRING" id="667725.A0A0L0F3D7"/>
<evidence type="ECO:0000313" key="4">
    <source>
        <dbReference type="EMBL" id="KNC71121.1"/>
    </source>
</evidence>
<feature type="non-terminal residue" evidence="4">
    <location>
        <position position="157"/>
    </location>
</feature>
<gene>
    <name evidence="4" type="ORF">SARC_16342</name>
</gene>
<evidence type="ECO:0000256" key="1">
    <source>
        <dbReference type="ARBA" id="ARBA00022741"/>
    </source>
</evidence>
<proteinExistence type="predicted"/>
<dbReference type="Gene3D" id="3.30.200.20">
    <property type="entry name" value="Phosphorylase Kinase, domain 1"/>
    <property type="match status" value="1"/>
</dbReference>
<dbReference type="GO" id="GO:0004674">
    <property type="term" value="F:protein serine/threonine kinase activity"/>
    <property type="evidence" value="ECO:0007669"/>
    <property type="project" value="TreeGrafter"/>
</dbReference>
<keyword evidence="2" id="KW-0067">ATP-binding</keyword>
<keyword evidence="5" id="KW-1185">Reference proteome</keyword>
<dbReference type="RefSeq" id="XP_014145023.1">
    <property type="nucleotide sequence ID" value="XM_014289548.1"/>
</dbReference>
<dbReference type="eggNOG" id="KOG0585">
    <property type="taxonomic scope" value="Eukaryota"/>
</dbReference>
<dbReference type="GO" id="GO:0035556">
    <property type="term" value="P:intracellular signal transduction"/>
    <property type="evidence" value="ECO:0007669"/>
    <property type="project" value="TreeGrafter"/>
</dbReference>
<accession>A0A0L0F3D7</accession>
<dbReference type="OrthoDB" id="68483at2759"/>
<dbReference type="InterPro" id="IPR011009">
    <property type="entry name" value="Kinase-like_dom_sf"/>
</dbReference>
<feature type="domain" description="Protein kinase" evidence="3">
    <location>
        <begin position="56"/>
        <end position="157"/>
    </location>
</feature>
<sequence length="157" mass="17912">SPTLRRRPRKGSILTETKRVSYIEPISDDEEDCESDTTANEQVRTRTRAQEKINQYVVLGDLGRGAQGVVKKALNEKDGRKYAIKMISKKKLKRNIMFKRNILRPPGARRSLVLPPNAALKSAEDDEMKKEIAILKKLDHPNIVKCVEIMDDPEEDN</sequence>
<dbReference type="PANTHER" id="PTHR24346:SF77">
    <property type="entry name" value="SERINE THREONINE PROTEIN KINASE"/>
    <property type="match status" value="1"/>
</dbReference>
<organism evidence="4 5">
    <name type="scientific">Sphaeroforma arctica JP610</name>
    <dbReference type="NCBI Taxonomy" id="667725"/>
    <lineage>
        <taxon>Eukaryota</taxon>
        <taxon>Ichthyosporea</taxon>
        <taxon>Ichthyophonida</taxon>
        <taxon>Sphaeroforma</taxon>
    </lineage>
</organism>
<protein>
    <recommendedName>
        <fullName evidence="3">Protein kinase domain-containing protein</fullName>
    </recommendedName>
</protein>
<dbReference type="GeneID" id="25916846"/>
<evidence type="ECO:0000313" key="5">
    <source>
        <dbReference type="Proteomes" id="UP000054560"/>
    </source>
</evidence>
<evidence type="ECO:0000256" key="2">
    <source>
        <dbReference type="ARBA" id="ARBA00022840"/>
    </source>
</evidence>
<dbReference type="Proteomes" id="UP000054560">
    <property type="component" value="Unassembled WGS sequence"/>
</dbReference>
<dbReference type="SUPFAM" id="SSF56112">
    <property type="entry name" value="Protein kinase-like (PK-like)"/>
    <property type="match status" value="1"/>
</dbReference>
<dbReference type="EMBL" id="KQ249460">
    <property type="protein sequence ID" value="KNC71121.1"/>
    <property type="molecule type" value="Genomic_DNA"/>
</dbReference>
<dbReference type="InterPro" id="IPR000719">
    <property type="entry name" value="Prot_kinase_dom"/>
</dbReference>
<dbReference type="PROSITE" id="PS50011">
    <property type="entry name" value="PROTEIN_KINASE_DOM"/>
    <property type="match status" value="1"/>
</dbReference>
<dbReference type="GO" id="GO:0005524">
    <property type="term" value="F:ATP binding"/>
    <property type="evidence" value="ECO:0007669"/>
    <property type="project" value="UniProtKB-KW"/>
</dbReference>
<keyword evidence="1" id="KW-0547">Nucleotide-binding</keyword>